<dbReference type="InterPro" id="IPR001045">
    <property type="entry name" value="Spermi_synthase"/>
</dbReference>
<feature type="binding site" evidence="5">
    <location>
        <position position="266"/>
    </location>
    <ligand>
        <name>S-methyl-5'-thioadenosine</name>
        <dbReference type="ChEBI" id="CHEBI:17509"/>
    </ligand>
</feature>
<evidence type="ECO:0000313" key="8">
    <source>
        <dbReference type="EMBL" id="SJM37852.1"/>
    </source>
</evidence>
<dbReference type="STRING" id="1945520.A1019T_01837"/>
<feature type="transmembrane region" description="Helical" evidence="5">
    <location>
        <begin position="12"/>
        <end position="38"/>
    </location>
</feature>
<accession>A0A1R4EH78</accession>
<dbReference type="RefSeq" id="WP_077449228.1">
    <property type="nucleotide sequence ID" value="NZ_FUGD01000108.1"/>
</dbReference>
<dbReference type="InterPro" id="IPR029063">
    <property type="entry name" value="SAM-dependent_MTases_sf"/>
</dbReference>
<comment type="subcellular location">
    <subcellularLocation>
        <location evidence="5">Cell membrane</location>
        <topology evidence="5">Multi-pass membrane protein</topology>
    </subcellularLocation>
</comment>
<evidence type="ECO:0000313" key="9">
    <source>
        <dbReference type="Proteomes" id="UP000188169"/>
    </source>
</evidence>
<gene>
    <name evidence="5 8" type="primary">speE</name>
    <name evidence="8" type="ORF">A1019T_01837</name>
</gene>
<sequence length="536" mass="59819">MNLSFKRLQTDSLLVLSVFIVASCGLAYELIAGALASYVLGDSVLQFSTIIGTYLFAMGIGSHLSKYVPEDKVLQRFIEIEVLVGLIGGLSAIGLFLAFAWLPTFKTILYALVVCIGTLVGMEIPLVMRIFNSQKQAFHELVSRVLTFDYLGALAVSLLFPLVMAPMLGLARSAVLFGILNVLVAGWTAWHFYPKVAVINTEGLDASEQKQQRANHAKIRSRLIVRILVAMVLLLSGLIFADRLVGFSEQKLFKAPVVFATNSPYQRLIVTEKSGHLQLFLNGNLQFSTRDEYRYHEALVHPIMQKLSDSTRATKPELKVLILGGGDGMAAREVLKYEAVNDITLVDLDPEMTQFFAEAPRFKKLNNNSLNSPKVSVINADAYKWLEGSNEVFDAIIIDLPDPSHYSLAKLYSEPMYHMVKDHLTAEGLMVVQATSPYYAPKSFWSIDKTLQVSGFKTTPYHAYVPSFGEWGFIVGSPNTTFVAPTHYELPMAFLTPSVSREMFTFPPDMQPIEVEPNTLDKQILVHYYVQDWSDE</sequence>
<dbReference type="Proteomes" id="UP000188169">
    <property type="component" value="Unassembled WGS sequence"/>
</dbReference>
<keyword evidence="5" id="KW-1133">Transmembrane helix</keyword>
<keyword evidence="3 5" id="KW-0745">Spermidine biosynthesis</keyword>
<dbReference type="CDD" id="cd02440">
    <property type="entry name" value="AdoMet_MTases"/>
    <property type="match status" value="1"/>
</dbReference>
<dbReference type="SUPFAM" id="SSF53335">
    <property type="entry name" value="S-adenosyl-L-methionine-dependent methyltransferases"/>
    <property type="match status" value="1"/>
</dbReference>
<feature type="transmembrane region" description="Helical" evidence="5">
    <location>
        <begin position="108"/>
        <end position="127"/>
    </location>
</feature>
<dbReference type="InterPro" id="IPR030374">
    <property type="entry name" value="PABS"/>
</dbReference>
<comment type="subunit">
    <text evidence="5">Homodimer or homotetramer.</text>
</comment>
<feature type="binding site" evidence="5">
    <location>
        <begin position="381"/>
        <end position="382"/>
    </location>
    <ligand>
        <name>S-methyl-5'-thioadenosine</name>
        <dbReference type="ChEBI" id="CHEBI:17509"/>
    </ligand>
</feature>
<feature type="transmembrane region" description="Helical" evidence="5">
    <location>
        <begin position="44"/>
        <end position="61"/>
    </location>
</feature>
<dbReference type="InterPro" id="IPR030373">
    <property type="entry name" value="PABS_CS"/>
</dbReference>
<dbReference type="PROSITE" id="PS51257">
    <property type="entry name" value="PROKAR_LIPOPROTEIN"/>
    <property type="match status" value="1"/>
</dbReference>
<feature type="binding site" evidence="5">
    <location>
        <position position="327"/>
    </location>
    <ligand>
        <name>spermidine</name>
        <dbReference type="ChEBI" id="CHEBI:57834"/>
    </ligand>
</feature>
<comment type="caution">
    <text evidence="5">Lacks conserved residue(s) required for the propagation of feature annotation.</text>
</comment>
<comment type="catalytic activity">
    <reaction evidence="5">
        <text>S-adenosyl 3-(methylsulfanyl)propylamine + putrescine = S-methyl-5'-thioadenosine + spermidine + H(+)</text>
        <dbReference type="Rhea" id="RHEA:12721"/>
        <dbReference type="ChEBI" id="CHEBI:15378"/>
        <dbReference type="ChEBI" id="CHEBI:17509"/>
        <dbReference type="ChEBI" id="CHEBI:57443"/>
        <dbReference type="ChEBI" id="CHEBI:57834"/>
        <dbReference type="ChEBI" id="CHEBI:326268"/>
        <dbReference type="EC" id="2.5.1.16"/>
    </reaction>
</comment>
<dbReference type="GO" id="GO:0010487">
    <property type="term" value="F:thermospermine synthase activity"/>
    <property type="evidence" value="ECO:0007669"/>
    <property type="project" value="UniProtKB-ARBA"/>
</dbReference>
<feature type="transmembrane region" description="Helical" evidence="5">
    <location>
        <begin position="174"/>
        <end position="193"/>
    </location>
</feature>
<organism evidence="8 9">
    <name type="scientific">Psychrobacter pasteurii</name>
    <dbReference type="NCBI Taxonomy" id="1945520"/>
    <lineage>
        <taxon>Bacteria</taxon>
        <taxon>Pseudomonadati</taxon>
        <taxon>Pseudomonadota</taxon>
        <taxon>Gammaproteobacteria</taxon>
        <taxon>Moraxellales</taxon>
        <taxon>Moraxellaceae</taxon>
        <taxon>Psychrobacter</taxon>
    </lineage>
</organism>
<name>A0A1R4EH78_9GAMM</name>
<dbReference type="Gene3D" id="3.40.50.150">
    <property type="entry name" value="Vaccinia Virus protein VP39"/>
    <property type="match status" value="1"/>
</dbReference>
<evidence type="ECO:0000256" key="3">
    <source>
        <dbReference type="ARBA" id="ARBA00023066"/>
    </source>
</evidence>
<dbReference type="EMBL" id="FUGD01000108">
    <property type="protein sequence ID" value="SJM37852.1"/>
    <property type="molecule type" value="Genomic_DNA"/>
</dbReference>
<evidence type="ECO:0000256" key="4">
    <source>
        <dbReference type="ARBA" id="ARBA00023115"/>
    </source>
</evidence>
<dbReference type="EC" id="2.5.1.16" evidence="5"/>
<protein>
    <recommendedName>
        <fullName evidence="5">Polyamine aminopropyltransferase</fullName>
    </recommendedName>
    <alternativeName>
        <fullName evidence="5">Putrescine aminopropyltransferase</fullName>
        <shortName evidence="5">PAPT</shortName>
    </alternativeName>
    <alternativeName>
        <fullName evidence="5">Spermidine synthase</fullName>
        <shortName evidence="5">SPDS</shortName>
        <shortName evidence="5">SPDSY</shortName>
        <ecNumber evidence="5">2.5.1.16</ecNumber>
    </alternativeName>
</protein>
<dbReference type="OrthoDB" id="9793120at2"/>
<feature type="active site" description="Proton acceptor" evidence="5 6">
    <location>
        <position position="399"/>
    </location>
</feature>
<feature type="binding site" evidence="5">
    <location>
        <position position="296"/>
    </location>
    <ligand>
        <name>spermidine</name>
        <dbReference type="ChEBI" id="CHEBI:57834"/>
    </ligand>
</feature>
<feature type="transmembrane region" description="Helical" evidence="5">
    <location>
        <begin position="82"/>
        <end position="102"/>
    </location>
</feature>
<keyword evidence="5" id="KW-0812">Transmembrane</keyword>
<proteinExistence type="inferred from homology"/>
<feature type="binding site" evidence="5">
    <location>
        <position position="347"/>
    </location>
    <ligand>
        <name>S-methyl-5'-thioadenosine</name>
        <dbReference type="ChEBI" id="CHEBI:17509"/>
    </ligand>
</feature>
<dbReference type="GO" id="GO:0004766">
    <property type="term" value="F:spermidine synthase activity"/>
    <property type="evidence" value="ECO:0007669"/>
    <property type="project" value="UniProtKB-UniRule"/>
</dbReference>
<keyword evidence="5" id="KW-1003">Cell membrane</keyword>
<dbReference type="GO" id="GO:0005886">
    <property type="term" value="C:plasma membrane"/>
    <property type="evidence" value="ECO:0007669"/>
    <property type="project" value="UniProtKB-SubCell"/>
</dbReference>
<evidence type="ECO:0000259" key="7">
    <source>
        <dbReference type="PROSITE" id="PS51006"/>
    </source>
</evidence>
<keyword evidence="5" id="KW-0472">Membrane</keyword>
<dbReference type="PROSITE" id="PS51006">
    <property type="entry name" value="PABS_2"/>
    <property type="match status" value="1"/>
</dbReference>
<comment type="pathway">
    <text evidence="5">Amine and polyamine biosynthesis; spermidine biosynthesis; spermidine from putrescine: step 1/1.</text>
</comment>
<evidence type="ECO:0000256" key="2">
    <source>
        <dbReference type="ARBA" id="ARBA00022679"/>
    </source>
</evidence>
<dbReference type="PANTHER" id="PTHR43317">
    <property type="entry name" value="THERMOSPERMINE SYNTHASE ACAULIS5"/>
    <property type="match status" value="1"/>
</dbReference>
<dbReference type="PANTHER" id="PTHR43317:SF1">
    <property type="entry name" value="THERMOSPERMINE SYNTHASE ACAULIS5"/>
    <property type="match status" value="1"/>
</dbReference>
<dbReference type="AlphaFoldDB" id="A0A1R4EH78"/>
<dbReference type="HAMAP" id="MF_00198">
    <property type="entry name" value="Spermidine_synth"/>
    <property type="match status" value="1"/>
</dbReference>
<feature type="domain" description="PABS" evidence="7">
    <location>
        <begin position="236"/>
        <end position="478"/>
    </location>
</feature>
<keyword evidence="4 5" id="KW-0620">Polyamine biosynthesis</keyword>
<reference evidence="9" key="1">
    <citation type="submission" date="2017-02" db="EMBL/GenBank/DDBJ databases">
        <authorList>
            <person name="Mornico D."/>
        </authorList>
    </citation>
    <scope>NUCLEOTIDE SEQUENCE [LARGE SCALE GENOMIC DNA]</scope>
</reference>
<feature type="transmembrane region" description="Helical" evidence="5">
    <location>
        <begin position="148"/>
        <end position="168"/>
    </location>
</feature>
<dbReference type="Pfam" id="PF01564">
    <property type="entry name" value="Spermine_synth"/>
    <property type="match status" value="1"/>
</dbReference>
<keyword evidence="2 5" id="KW-0808">Transferase</keyword>
<dbReference type="GO" id="GO:0008295">
    <property type="term" value="P:spermidine biosynthetic process"/>
    <property type="evidence" value="ECO:0007669"/>
    <property type="project" value="UniProtKB-UniRule"/>
</dbReference>
<dbReference type="UniPathway" id="UPA00248">
    <property type="reaction ID" value="UER00314"/>
</dbReference>
<keyword evidence="9" id="KW-1185">Reference proteome</keyword>
<evidence type="ECO:0000256" key="1">
    <source>
        <dbReference type="ARBA" id="ARBA00007867"/>
    </source>
</evidence>
<comment type="similarity">
    <text evidence="1 5">Belongs to the spermidine/spermine synthase family.</text>
</comment>
<evidence type="ECO:0000256" key="6">
    <source>
        <dbReference type="PROSITE-ProRule" id="PRU00354"/>
    </source>
</evidence>
<dbReference type="NCBIfam" id="NF002956">
    <property type="entry name" value="PRK03612.1"/>
    <property type="match status" value="1"/>
</dbReference>
<dbReference type="PROSITE" id="PS01330">
    <property type="entry name" value="PABS_1"/>
    <property type="match status" value="1"/>
</dbReference>
<feature type="transmembrane region" description="Helical" evidence="5">
    <location>
        <begin position="223"/>
        <end position="241"/>
    </location>
</feature>
<comment type="function">
    <text evidence="5">Catalyzes the irreversible transfer of a propylamine group from the amino donor S-adenosylmethioninamine (decarboxy-AdoMet) to putrescine (1,4-diaminobutane) to yield spermidine.</text>
</comment>
<evidence type="ECO:0000256" key="5">
    <source>
        <dbReference type="HAMAP-Rule" id="MF_00198"/>
    </source>
</evidence>